<reference evidence="5 6" key="1">
    <citation type="journal article" date="2021" name="Nat. Commun.">
        <title>Genetic determinants of endophytism in the Arabidopsis root mycobiome.</title>
        <authorList>
            <person name="Mesny F."/>
            <person name="Miyauchi S."/>
            <person name="Thiergart T."/>
            <person name="Pickel B."/>
            <person name="Atanasova L."/>
            <person name="Karlsson M."/>
            <person name="Huettel B."/>
            <person name="Barry K.W."/>
            <person name="Haridas S."/>
            <person name="Chen C."/>
            <person name="Bauer D."/>
            <person name="Andreopoulos W."/>
            <person name="Pangilinan J."/>
            <person name="LaButti K."/>
            <person name="Riley R."/>
            <person name="Lipzen A."/>
            <person name="Clum A."/>
            <person name="Drula E."/>
            <person name="Henrissat B."/>
            <person name="Kohler A."/>
            <person name="Grigoriev I.V."/>
            <person name="Martin F.M."/>
            <person name="Hacquard S."/>
        </authorList>
    </citation>
    <scope>NUCLEOTIDE SEQUENCE [LARGE SCALE GENOMIC DNA]</scope>
    <source>
        <strain evidence="5 6">MPI-SDFR-AT-0080</strain>
    </source>
</reference>
<feature type="compositionally biased region" description="Basic and acidic residues" evidence="3">
    <location>
        <begin position="123"/>
        <end position="134"/>
    </location>
</feature>
<evidence type="ECO:0000313" key="6">
    <source>
        <dbReference type="Proteomes" id="UP000774617"/>
    </source>
</evidence>
<dbReference type="SMART" id="SM00389">
    <property type="entry name" value="HOX"/>
    <property type="match status" value="1"/>
</dbReference>
<evidence type="ECO:0000313" key="5">
    <source>
        <dbReference type="EMBL" id="KAH7061155.1"/>
    </source>
</evidence>
<dbReference type="CDD" id="cd00086">
    <property type="entry name" value="homeodomain"/>
    <property type="match status" value="1"/>
</dbReference>
<comment type="subcellular location">
    <subcellularLocation>
        <location evidence="1 2">Nucleus</location>
    </subcellularLocation>
</comment>
<evidence type="ECO:0000256" key="2">
    <source>
        <dbReference type="RuleBase" id="RU000682"/>
    </source>
</evidence>
<evidence type="ECO:0000256" key="1">
    <source>
        <dbReference type="PROSITE-ProRule" id="PRU00108"/>
    </source>
</evidence>
<dbReference type="InterPro" id="IPR009057">
    <property type="entry name" value="Homeodomain-like_sf"/>
</dbReference>
<dbReference type="EMBL" id="JAGTJR010000004">
    <property type="protein sequence ID" value="KAH7061155.1"/>
    <property type="molecule type" value="Genomic_DNA"/>
</dbReference>
<keyword evidence="6" id="KW-1185">Reference proteome</keyword>
<proteinExistence type="predicted"/>
<dbReference type="SUPFAM" id="SSF46689">
    <property type="entry name" value="Homeodomain-like"/>
    <property type="match status" value="1"/>
</dbReference>
<accession>A0ABQ8GN16</accession>
<keyword evidence="1 2" id="KW-0539">Nucleus</keyword>
<feature type="region of interest" description="Disordered" evidence="3">
    <location>
        <begin position="112"/>
        <end position="139"/>
    </location>
</feature>
<dbReference type="Gene3D" id="1.10.10.60">
    <property type="entry name" value="Homeodomain-like"/>
    <property type="match status" value="1"/>
</dbReference>
<keyword evidence="1 2" id="KW-0238">DNA-binding</keyword>
<name>A0ABQ8GN16_9PEZI</name>
<protein>
    <recommendedName>
        <fullName evidence="4">Homeobox domain-containing protein</fullName>
    </recommendedName>
</protein>
<dbReference type="Pfam" id="PF00046">
    <property type="entry name" value="Homeodomain"/>
    <property type="match status" value="1"/>
</dbReference>
<organism evidence="5 6">
    <name type="scientific">Macrophomina phaseolina</name>
    <dbReference type="NCBI Taxonomy" id="35725"/>
    <lineage>
        <taxon>Eukaryota</taxon>
        <taxon>Fungi</taxon>
        <taxon>Dikarya</taxon>
        <taxon>Ascomycota</taxon>
        <taxon>Pezizomycotina</taxon>
        <taxon>Dothideomycetes</taxon>
        <taxon>Dothideomycetes incertae sedis</taxon>
        <taxon>Botryosphaeriales</taxon>
        <taxon>Botryosphaeriaceae</taxon>
        <taxon>Macrophomina</taxon>
    </lineage>
</organism>
<evidence type="ECO:0000256" key="3">
    <source>
        <dbReference type="SAM" id="MobiDB-lite"/>
    </source>
</evidence>
<dbReference type="PROSITE" id="PS50071">
    <property type="entry name" value="HOMEOBOX_2"/>
    <property type="match status" value="1"/>
</dbReference>
<sequence>MNLISRFWTQQASYTSALGANIFEPRPSDAPRSSLEGFLAEVADCIHRTPTDSEWAQFASMDVVESSSSSPLVKPLAATFSSPPTPESLSSKIGYVTQHALPRIGTWKSTEKCAFPSDSRSPSQDRDLGGRSESNDQSEYLDDRGLLSDYYENLSKLHFTEQRIRNLEVDMKGMQVMQSNRSLLGQQPLFIDPQLWSHLRQSLDDRLDQLQRQNEVLRSDCIKRGLLLLPNPSAFKRSASVSTAKESGRMLPEPGITLTNRHRSTTLPAAVVEQALSNHRSDRKRIPRAAKAILEYHFSLAPLPSDVDIECLAQKTGLPAKRVKTWFFTKRALCKGNHYPT</sequence>
<dbReference type="InterPro" id="IPR001356">
    <property type="entry name" value="HD"/>
</dbReference>
<comment type="caution">
    <text evidence="5">The sequence shown here is derived from an EMBL/GenBank/DDBJ whole genome shotgun (WGS) entry which is preliminary data.</text>
</comment>
<dbReference type="Proteomes" id="UP000774617">
    <property type="component" value="Unassembled WGS sequence"/>
</dbReference>
<feature type="domain" description="Homeobox" evidence="4">
    <location>
        <begin position="277"/>
        <end position="337"/>
    </location>
</feature>
<gene>
    <name evidence="5" type="ORF">B0J12DRAFT_695337</name>
</gene>
<feature type="DNA-binding region" description="Homeobox" evidence="1">
    <location>
        <begin position="279"/>
        <end position="338"/>
    </location>
</feature>
<evidence type="ECO:0000259" key="4">
    <source>
        <dbReference type="PROSITE" id="PS50071"/>
    </source>
</evidence>
<keyword evidence="1 2" id="KW-0371">Homeobox</keyword>